<keyword evidence="2 3" id="KW-0833">Ubl conjugation pathway</keyword>
<reference evidence="5" key="3">
    <citation type="submission" date="2025-09" db="UniProtKB">
        <authorList>
            <consortium name="Ensembl"/>
        </authorList>
    </citation>
    <scope>IDENTIFICATION</scope>
</reference>
<proteinExistence type="predicted"/>
<dbReference type="Ensembl" id="ENSOABT00000072724.1">
    <property type="protein sequence ID" value="ENSOABP00000065582.1"/>
    <property type="gene ID" value="ENSOABG00000026036.1"/>
</dbReference>
<reference evidence="6" key="1">
    <citation type="submission" date="2020-03" db="EMBL/GenBank/DDBJ databases">
        <title>Evolution of repeat sequences and sex chromosomes of tilapia species revealed by chromosome-level genomes.</title>
        <authorList>
            <person name="Xu L."/>
            <person name="Tao W."/>
            <person name="Wang D."/>
            <person name="Zhou Q."/>
        </authorList>
    </citation>
    <scope>NUCLEOTIDE SEQUENCE [LARGE SCALE GENOMIC DNA]</scope>
    <source>
        <strain evidence="6">Israel</strain>
    </source>
</reference>
<dbReference type="PROSITE" id="PS50237">
    <property type="entry name" value="HECT"/>
    <property type="match status" value="1"/>
</dbReference>
<dbReference type="InterPro" id="IPR035983">
    <property type="entry name" value="Hect_E3_ubiquitin_ligase"/>
</dbReference>
<dbReference type="GO" id="GO:0004842">
    <property type="term" value="F:ubiquitin-protein transferase activity"/>
    <property type="evidence" value="ECO:0007669"/>
    <property type="project" value="InterPro"/>
</dbReference>
<evidence type="ECO:0000313" key="6">
    <source>
        <dbReference type="Proteomes" id="UP000472276"/>
    </source>
</evidence>
<dbReference type="SUPFAM" id="SSF56204">
    <property type="entry name" value="Hect, E3 ligase catalytic domain"/>
    <property type="match status" value="1"/>
</dbReference>
<evidence type="ECO:0000256" key="2">
    <source>
        <dbReference type="ARBA" id="ARBA00022786"/>
    </source>
</evidence>
<dbReference type="InterPro" id="IPR000569">
    <property type="entry name" value="HECT_dom"/>
</dbReference>
<keyword evidence="1" id="KW-0808">Transferase</keyword>
<evidence type="ECO:0000256" key="3">
    <source>
        <dbReference type="PROSITE-ProRule" id="PRU00104"/>
    </source>
</evidence>
<dbReference type="Pfam" id="PF00632">
    <property type="entry name" value="HECT"/>
    <property type="match status" value="1"/>
</dbReference>
<evidence type="ECO:0000259" key="4">
    <source>
        <dbReference type="PROSITE" id="PS50237"/>
    </source>
</evidence>
<dbReference type="AlphaFoldDB" id="A0AAZ1XD69"/>
<feature type="domain" description="HECT" evidence="4">
    <location>
        <begin position="157"/>
        <end position="227"/>
    </location>
</feature>
<sequence>MPRKSNSIGQKQCLLYIKNATTVEDAKAAIEKAEDSLAIVGAWRNITTLRQRDALVQSAVDFFVEGRLNVALQQFTEGFNTLGLLQDIRAHPDLFRNLFVEDVEPLKAADLSAVFQVNFSTPGTHKREIESQTICFWRDWLIDVEDGECAPVTLENVLEFVSGSSSIPPNGFLMQPTIEILPEDSGKIFPEANTCNIVLKLPVHKDYQSFKAQMCNAILWAPTFGVA</sequence>
<feature type="active site" description="Glycyl thioester intermediate" evidence="3">
    <location>
        <position position="195"/>
    </location>
</feature>
<reference evidence="5" key="2">
    <citation type="submission" date="2025-08" db="UniProtKB">
        <authorList>
            <consortium name="Ensembl"/>
        </authorList>
    </citation>
    <scope>IDENTIFICATION</scope>
</reference>
<name>A0AAZ1XD69_OREAU</name>
<dbReference type="Proteomes" id="UP000472276">
    <property type="component" value="Unassembled WGS sequence"/>
</dbReference>
<keyword evidence="6" id="KW-1185">Reference proteome</keyword>
<evidence type="ECO:0000256" key="1">
    <source>
        <dbReference type="ARBA" id="ARBA00022679"/>
    </source>
</evidence>
<gene>
    <name evidence="5" type="primary">LOC120438243</name>
</gene>
<accession>A0AAZ1XD69</accession>
<evidence type="ECO:0000313" key="5">
    <source>
        <dbReference type="Ensembl" id="ENSOABP00000065582.1"/>
    </source>
</evidence>
<dbReference type="Gene3D" id="3.30.2410.10">
    <property type="entry name" value="Hect, E3 ligase catalytic domain"/>
    <property type="match status" value="1"/>
</dbReference>
<organism evidence="5 6">
    <name type="scientific">Oreochromis aureus</name>
    <name type="common">Israeli tilapia</name>
    <name type="synonym">Chromis aureus</name>
    <dbReference type="NCBI Taxonomy" id="47969"/>
    <lineage>
        <taxon>Eukaryota</taxon>
        <taxon>Metazoa</taxon>
        <taxon>Chordata</taxon>
        <taxon>Craniata</taxon>
        <taxon>Vertebrata</taxon>
        <taxon>Euteleostomi</taxon>
        <taxon>Actinopterygii</taxon>
        <taxon>Neopterygii</taxon>
        <taxon>Teleostei</taxon>
        <taxon>Neoteleostei</taxon>
        <taxon>Acanthomorphata</taxon>
        <taxon>Ovalentaria</taxon>
        <taxon>Cichlomorphae</taxon>
        <taxon>Cichliformes</taxon>
        <taxon>Cichlidae</taxon>
        <taxon>African cichlids</taxon>
        <taxon>Pseudocrenilabrinae</taxon>
        <taxon>Oreochromini</taxon>
        <taxon>Oreochromis</taxon>
    </lineage>
</organism>
<protein>
    <recommendedName>
        <fullName evidence="4">HECT domain-containing protein</fullName>
    </recommendedName>
</protein>